<name>A0A840DCY4_9MICO</name>
<reference evidence="3" key="1">
    <citation type="submission" date="2020-08" db="EMBL/GenBank/DDBJ databases">
        <title>Sequencing the genomes of 1000 actinobacteria strains.</title>
        <authorList>
            <person name="Klenk H.-P."/>
        </authorList>
    </citation>
    <scope>NUCLEOTIDE SEQUENCE [LARGE SCALE GENOMIC DNA]</scope>
    <source>
        <strain evidence="3">DSM 27064</strain>
    </source>
</reference>
<dbReference type="RefSeq" id="WP_183304427.1">
    <property type="nucleotide sequence ID" value="NZ_JACIFD010000005.1"/>
</dbReference>
<evidence type="ECO:0000313" key="4">
    <source>
        <dbReference type="Proteomes" id="UP000571183"/>
    </source>
</evidence>
<dbReference type="PANTHER" id="PTHR34703">
    <property type="entry name" value="ANTIPORTER SUBUNIT MNHG2-RELATED"/>
    <property type="match status" value="1"/>
</dbReference>
<keyword evidence="2" id="KW-0812">Transmembrane</keyword>
<accession>A0A840DCY4</accession>
<comment type="caution">
    <text evidence="3">The sequence shown here is derived from an EMBL/GenBank/DDBJ whole genome shotgun (WGS) entry which is preliminary data.</text>
</comment>
<keyword evidence="2" id="KW-0472">Membrane</keyword>
<comment type="similarity">
    <text evidence="1">Belongs to the CPA3 antiporters (TC 2.A.63) subunit G family.</text>
</comment>
<protein>
    <submittedName>
        <fullName evidence="3">Multicomponent Na+:H+ antiporter subunit G</fullName>
    </submittedName>
</protein>
<sequence length="143" mass="15315">MNWDLLIEIAVVCCVLGAALLSLSAGVGLLRFRDPLARLHAATKPQIFGLLLIIAAVALEQRTLMTLFALLPVFILQSLTAPVSAHMAGRAAYRAGQIDRAGLALDELDAVIQSANREVVDPYRTELSAEESASLPRGAQPRN</sequence>
<keyword evidence="2" id="KW-1133">Transmembrane helix</keyword>
<dbReference type="NCBIfam" id="TIGR01300">
    <property type="entry name" value="CPA3_mnhG_phaG"/>
    <property type="match status" value="1"/>
</dbReference>
<feature type="transmembrane region" description="Helical" evidence="2">
    <location>
        <begin position="65"/>
        <end position="85"/>
    </location>
</feature>
<dbReference type="PANTHER" id="PTHR34703:SF1">
    <property type="entry name" value="ANTIPORTER SUBUNIT MNHG2-RELATED"/>
    <property type="match status" value="1"/>
</dbReference>
<dbReference type="Pfam" id="PF03334">
    <property type="entry name" value="PhaG_MnhG_YufB"/>
    <property type="match status" value="1"/>
</dbReference>
<organism evidence="3 4">
    <name type="scientific">Canibacter oris</name>
    <dbReference type="NCBI Taxonomy" id="1365628"/>
    <lineage>
        <taxon>Bacteria</taxon>
        <taxon>Bacillati</taxon>
        <taxon>Actinomycetota</taxon>
        <taxon>Actinomycetes</taxon>
        <taxon>Micrococcales</taxon>
        <taxon>Microbacteriaceae</taxon>
        <taxon>Canibacter</taxon>
    </lineage>
</organism>
<gene>
    <name evidence="3" type="ORF">F5897_000618</name>
</gene>
<dbReference type="AlphaFoldDB" id="A0A840DCY4"/>
<evidence type="ECO:0000256" key="1">
    <source>
        <dbReference type="ARBA" id="ARBA00008404"/>
    </source>
</evidence>
<dbReference type="GO" id="GO:0015385">
    <property type="term" value="F:sodium:proton antiporter activity"/>
    <property type="evidence" value="ECO:0007669"/>
    <property type="project" value="TreeGrafter"/>
</dbReference>
<evidence type="ECO:0000313" key="3">
    <source>
        <dbReference type="EMBL" id="MBB4071321.1"/>
    </source>
</evidence>
<dbReference type="InterPro" id="IPR005133">
    <property type="entry name" value="PhaG_MnhG_YufB"/>
</dbReference>
<dbReference type="EMBL" id="JACIFD010000005">
    <property type="protein sequence ID" value="MBB4071321.1"/>
    <property type="molecule type" value="Genomic_DNA"/>
</dbReference>
<feature type="transmembrane region" description="Helical" evidence="2">
    <location>
        <begin position="6"/>
        <end position="30"/>
    </location>
</feature>
<feature type="transmembrane region" description="Helical" evidence="2">
    <location>
        <begin position="42"/>
        <end position="59"/>
    </location>
</feature>
<proteinExistence type="inferred from homology"/>
<dbReference type="Proteomes" id="UP000571183">
    <property type="component" value="Unassembled WGS sequence"/>
</dbReference>
<keyword evidence="4" id="KW-1185">Reference proteome</keyword>
<evidence type="ECO:0000256" key="2">
    <source>
        <dbReference type="SAM" id="Phobius"/>
    </source>
</evidence>